<sequence>MSTGWDRRWRELEWVGGCGSDKSNTSSVNYSEGLRDGDHGLGPRGGRGRCREEACGGMGWEESGDGVAAVMAGLGLRRGLISGHRRRWQERDSGVLGARCCDSGLDRNTNWLGMGSGRLVLMSSYGCKGNRRHRRLVNWASTAALDEDGAEWAGARCDADSGCALSGGDEKWQSARCWSTEELSRRRSVRRGRAESGVGEERRQQR</sequence>
<organism evidence="2 3">
    <name type="scientific">Rubus argutus</name>
    <name type="common">Southern blackberry</name>
    <dbReference type="NCBI Taxonomy" id="59490"/>
    <lineage>
        <taxon>Eukaryota</taxon>
        <taxon>Viridiplantae</taxon>
        <taxon>Streptophyta</taxon>
        <taxon>Embryophyta</taxon>
        <taxon>Tracheophyta</taxon>
        <taxon>Spermatophyta</taxon>
        <taxon>Magnoliopsida</taxon>
        <taxon>eudicotyledons</taxon>
        <taxon>Gunneridae</taxon>
        <taxon>Pentapetalae</taxon>
        <taxon>rosids</taxon>
        <taxon>fabids</taxon>
        <taxon>Rosales</taxon>
        <taxon>Rosaceae</taxon>
        <taxon>Rosoideae</taxon>
        <taxon>Rosoideae incertae sedis</taxon>
        <taxon>Rubus</taxon>
    </lineage>
</organism>
<gene>
    <name evidence="2" type="ORF">M0R45_016083</name>
</gene>
<protein>
    <submittedName>
        <fullName evidence="2">Uncharacterized protein</fullName>
    </submittedName>
</protein>
<accession>A0AAW1XRG6</accession>
<feature type="region of interest" description="Disordered" evidence="1">
    <location>
        <begin position="23"/>
        <end position="46"/>
    </location>
</feature>
<comment type="caution">
    <text evidence="2">The sequence shown here is derived from an EMBL/GenBank/DDBJ whole genome shotgun (WGS) entry which is preliminary data.</text>
</comment>
<evidence type="ECO:0000313" key="2">
    <source>
        <dbReference type="EMBL" id="KAK9939387.1"/>
    </source>
</evidence>
<feature type="region of interest" description="Disordered" evidence="1">
    <location>
        <begin position="184"/>
        <end position="206"/>
    </location>
</feature>
<evidence type="ECO:0000256" key="1">
    <source>
        <dbReference type="SAM" id="MobiDB-lite"/>
    </source>
</evidence>
<dbReference type="AlphaFoldDB" id="A0AAW1XRG6"/>
<evidence type="ECO:0000313" key="3">
    <source>
        <dbReference type="Proteomes" id="UP001457282"/>
    </source>
</evidence>
<name>A0AAW1XRG6_RUBAR</name>
<reference evidence="2 3" key="1">
    <citation type="journal article" date="2023" name="G3 (Bethesda)">
        <title>A chromosome-length genome assembly and annotation of blackberry (Rubus argutus, cv. 'Hillquist').</title>
        <authorList>
            <person name="Bruna T."/>
            <person name="Aryal R."/>
            <person name="Dudchenko O."/>
            <person name="Sargent D.J."/>
            <person name="Mead D."/>
            <person name="Buti M."/>
            <person name="Cavallini A."/>
            <person name="Hytonen T."/>
            <person name="Andres J."/>
            <person name="Pham M."/>
            <person name="Weisz D."/>
            <person name="Mascagni F."/>
            <person name="Usai G."/>
            <person name="Natali L."/>
            <person name="Bassil N."/>
            <person name="Fernandez G.E."/>
            <person name="Lomsadze A."/>
            <person name="Armour M."/>
            <person name="Olukolu B."/>
            <person name="Poorten T."/>
            <person name="Britton C."/>
            <person name="Davik J."/>
            <person name="Ashrafi H."/>
            <person name="Aiden E.L."/>
            <person name="Borodovsky M."/>
            <person name="Worthington M."/>
        </authorList>
    </citation>
    <scope>NUCLEOTIDE SEQUENCE [LARGE SCALE GENOMIC DNA]</scope>
    <source>
        <strain evidence="2">PI 553951</strain>
    </source>
</reference>
<dbReference type="EMBL" id="JBEDUW010000003">
    <property type="protein sequence ID" value="KAK9939387.1"/>
    <property type="molecule type" value="Genomic_DNA"/>
</dbReference>
<keyword evidence="3" id="KW-1185">Reference proteome</keyword>
<proteinExistence type="predicted"/>
<dbReference type="Proteomes" id="UP001457282">
    <property type="component" value="Unassembled WGS sequence"/>
</dbReference>